<dbReference type="STRING" id="1616.IV73_GL000789"/>
<dbReference type="Proteomes" id="UP000051655">
    <property type="component" value="Unassembled WGS sequence"/>
</dbReference>
<evidence type="ECO:0000313" key="15">
    <source>
        <dbReference type="Proteomes" id="UP000051655"/>
    </source>
</evidence>
<feature type="binding site" evidence="10">
    <location>
        <position position="188"/>
    </location>
    <ligand>
        <name>UDP-N-acetyl-alpha-D-muramoyl-L-alanyl-D-glutamate</name>
        <dbReference type="ChEBI" id="CHEBI:83900"/>
    </ligand>
</feature>
<dbReference type="GO" id="GO:0009252">
    <property type="term" value="P:peptidoglycan biosynthetic process"/>
    <property type="evidence" value="ECO:0007669"/>
    <property type="project" value="UniProtKB-UniRule"/>
</dbReference>
<evidence type="ECO:0000256" key="7">
    <source>
        <dbReference type="ARBA" id="ARBA00022960"/>
    </source>
</evidence>
<keyword evidence="5 10" id="KW-0547">Nucleotide-binding</keyword>
<keyword evidence="10 11" id="KW-0131">Cell cycle</keyword>
<dbReference type="Gene3D" id="3.90.190.20">
    <property type="entry name" value="Mur ligase, C-terminal domain"/>
    <property type="match status" value="1"/>
</dbReference>
<comment type="cofactor">
    <cofactor evidence="10">
        <name>Mg(2+)</name>
        <dbReference type="ChEBI" id="CHEBI:18420"/>
    </cofactor>
</comment>
<comment type="pathway">
    <text evidence="1 10 11">Cell wall biogenesis; peptidoglycan biosynthesis.</text>
</comment>
<comment type="function">
    <text evidence="10">Catalyzes the addition of an amino acid to the nucleotide precursor UDP-N-acetylmuramoyl-L-alanyl-D-glutamate (UMAG) in the biosynthesis of bacterial cell-wall peptidoglycan.</text>
</comment>
<dbReference type="InterPro" id="IPR013221">
    <property type="entry name" value="Mur_ligase_cen"/>
</dbReference>
<dbReference type="PATRIC" id="fig|1616.3.peg.809"/>
<dbReference type="Gene3D" id="3.40.1390.10">
    <property type="entry name" value="MurE/MurF, N-terminal domain"/>
    <property type="match status" value="1"/>
</dbReference>
<comment type="caution">
    <text evidence="10">Lacks conserved residue(s) required for the propagation of feature annotation.</text>
</comment>
<dbReference type="PANTHER" id="PTHR23135">
    <property type="entry name" value="MUR LIGASE FAMILY MEMBER"/>
    <property type="match status" value="1"/>
</dbReference>
<dbReference type="GO" id="GO:0071555">
    <property type="term" value="P:cell wall organization"/>
    <property type="evidence" value="ECO:0007669"/>
    <property type="project" value="UniProtKB-KW"/>
</dbReference>
<feature type="modified residue" description="N6-carboxylysine" evidence="10">
    <location>
        <position position="230"/>
    </location>
</feature>
<feature type="binding site" evidence="10">
    <location>
        <begin position="115"/>
        <end position="121"/>
    </location>
    <ligand>
        <name>ATP</name>
        <dbReference type="ChEBI" id="CHEBI:30616"/>
    </ligand>
</feature>
<evidence type="ECO:0000256" key="3">
    <source>
        <dbReference type="ARBA" id="ARBA00022490"/>
    </source>
</evidence>
<dbReference type="Pfam" id="PF08245">
    <property type="entry name" value="Mur_ligase_M"/>
    <property type="match status" value="1"/>
</dbReference>
<feature type="domain" description="Mur ligase central" evidence="13">
    <location>
        <begin position="113"/>
        <end position="330"/>
    </location>
</feature>
<dbReference type="GO" id="GO:0008360">
    <property type="term" value="P:regulation of cell shape"/>
    <property type="evidence" value="ECO:0007669"/>
    <property type="project" value="UniProtKB-KW"/>
</dbReference>
<evidence type="ECO:0000256" key="11">
    <source>
        <dbReference type="RuleBase" id="RU004135"/>
    </source>
</evidence>
<dbReference type="InterPro" id="IPR035911">
    <property type="entry name" value="MurE/MurF_N"/>
</dbReference>
<dbReference type="EC" id="6.3.2.-" evidence="10"/>
<evidence type="ECO:0000256" key="10">
    <source>
        <dbReference type="HAMAP-Rule" id="MF_00208"/>
    </source>
</evidence>
<dbReference type="InterPro" id="IPR036615">
    <property type="entry name" value="Mur_ligase_C_dom_sf"/>
</dbReference>
<accession>A0A0R2JL20</accession>
<keyword evidence="7 10" id="KW-0133">Cell shape</keyword>
<evidence type="ECO:0000256" key="5">
    <source>
        <dbReference type="ARBA" id="ARBA00022741"/>
    </source>
</evidence>
<dbReference type="NCBIfam" id="TIGR01085">
    <property type="entry name" value="murE"/>
    <property type="match status" value="1"/>
</dbReference>
<name>A0A0R2JL20_9LACO</name>
<feature type="binding site" evidence="10">
    <location>
        <position position="196"/>
    </location>
    <ligand>
        <name>UDP-N-acetyl-alpha-D-muramoyl-L-alanyl-D-glutamate</name>
        <dbReference type="ChEBI" id="CHEBI:83900"/>
    </ligand>
</feature>
<comment type="subcellular location">
    <subcellularLocation>
        <location evidence="10 11">Cytoplasm</location>
    </subcellularLocation>
</comment>
<proteinExistence type="inferred from homology"/>
<evidence type="ECO:0000256" key="2">
    <source>
        <dbReference type="ARBA" id="ARBA00005898"/>
    </source>
</evidence>
<evidence type="ECO:0000313" key="14">
    <source>
        <dbReference type="EMBL" id="KRN75031.1"/>
    </source>
</evidence>
<dbReference type="HAMAP" id="MF_00208">
    <property type="entry name" value="MurE"/>
    <property type="match status" value="1"/>
</dbReference>
<comment type="similarity">
    <text evidence="2 10">Belongs to the MurCDEF family. MurE subfamily.</text>
</comment>
<dbReference type="AlphaFoldDB" id="A0A0R2JL20"/>
<gene>
    <name evidence="10" type="primary">murE</name>
    <name evidence="14" type="ORF">IV73_GL000789</name>
</gene>
<reference evidence="14 15" key="1">
    <citation type="journal article" date="2015" name="Genome Announc.">
        <title>Expanding the biotechnology potential of lactobacilli through comparative genomics of 213 strains and associated genera.</title>
        <authorList>
            <person name="Sun Z."/>
            <person name="Harris H.M."/>
            <person name="McCann A."/>
            <person name="Guo C."/>
            <person name="Argimon S."/>
            <person name="Zhang W."/>
            <person name="Yang X."/>
            <person name="Jeffery I.B."/>
            <person name="Cooney J.C."/>
            <person name="Kagawa T.F."/>
            <person name="Liu W."/>
            <person name="Song Y."/>
            <person name="Salvetti E."/>
            <person name="Wrobel A."/>
            <person name="Rasinkangas P."/>
            <person name="Parkhill J."/>
            <person name="Rea M.C."/>
            <person name="O'Sullivan O."/>
            <person name="Ritari J."/>
            <person name="Douillard F.P."/>
            <person name="Paul Ross R."/>
            <person name="Yang R."/>
            <person name="Briner A.E."/>
            <person name="Felis G.E."/>
            <person name="de Vos W.M."/>
            <person name="Barrangou R."/>
            <person name="Klaenhammer T.R."/>
            <person name="Caufield P.W."/>
            <person name="Cui Y."/>
            <person name="Zhang H."/>
            <person name="O'Toole P.W."/>
        </authorList>
    </citation>
    <scope>NUCLEOTIDE SEQUENCE [LARGE SCALE GENOMIC DNA]</scope>
    <source>
        <strain evidence="14 15">DSM 20593</strain>
    </source>
</reference>
<dbReference type="InterPro" id="IPR004101">
    <property type="entry name" value="Mur_ligase_C"/>
</dbReference>
<dbReference type="SUPFAM" id="SSF53244">
    <property type="entry name" value="MurD-like peptide ligases, peptide-binding domain"/>
    <property type="match status" value="1"/>
</dbReference>
<dbReference type="PROSITE" id="PS01011">
    <property type="entry name" value="FOLYLPOLYGLU_SYNT_1"/>
    <property type="match status" value="1"/>
</dbReference>
<keyword evidence="3 10" id="KW-0963">Cytoplasm</keyword>
<evidence type="ECO:0000256" key="8">
    <source>
        <dbReference type="ARBA" id="ARBA00022984"/>
    </source>
</evidence>
<feature type="domain" description="Mur ligase C-terminal" evidence="12">
    <location>
        <begin position="352"/>
        <end position="480"/>
    </location>
</feature>
<protein>
    <recommendedName>
        <fullName evidence="10">UDP-N-acetylmuramyl-tripeptide synthetase</fullName>
        <ecNumber evidence="10">6.3.2.-</ecNumber>
    </recommendedName>
    <alternativeName>
        <fullName evidence="10">UDP-MurNAc-tripeptide synthetase</fullName>
    </alternativeName>
</protein>
<dbReference type="Pfam" id="PF02875">
    <property type="entry name" value="Mur_ligase_C"/>
    <property type="match status" value="1"/>
</dbReference>
<keyword evidence="10" id="KW-0460">Magnesium</keyword>
<keyword evidence="9 10" id="KW-0961">Cell wall biogenesis/degradation</keyword>
<dbReference type="PANTHER" id="PTHR23135:SF4">
    <property type="entry name" value="UDP-N-ACETYLMURAMOYL-L-ALANYL-D-GLUTAMATE--2,6-DIAMINOPIMELATE LIGASE MURE HOMOLOG, CHLOROPLASTIC"/>
    <property type="match status" value="1"/>
</dbReference>
<dbReference type="UniPathway" id="UPA00219"/>
<dbReference type="SUPFAM" id="SSF53623">
    <property type="entry name" value="MurD-like peptide ligases, catalytic domain"/>
    <property type="match status" value="1"/>
</dbReference>
<dbReference type="SUPFAM" id="SSF63418">
    <property type="entry name" value="MurE/MurF N-terminal domain"/>
    <property type="match status" value="1"/>
</dbReference>
<dbReference type="Gene3D" id="3.40.1190.10">
    <property type="entry name" value="Mur-like, catalytic domain"/>
    <property type="match status" value="1"/>
</dbReference>
<dbReference type="EMBL" id="JQBP01000003">
    <property type="protein sequence ID" value="KRN75031.1"/>
    <property type="molecule type" value="Genomic_DNA"/>
</dbReference>
<keyword evidence="6 10" id="KW-0067">ATP-binding</keyword>
<evidence type="ECO:0000256" key="1">
    <source>
        <dbReference type="ARBA" id="ARBA00004752"/>
    </source>
</evidence>
<dbReference type="GO" id="GO:0005737">
    <property type="term" value="C:cytoplasm"/>
    <property type="evidence" value="ECO:0007669"/>
    <property type="project" value="UniProtKB-SubCell"/>
</dbReference>
<comment type="PTM">
    <text evidence="10">Carboxylation is probably crucial for Mg(2+) binding and, consequently, for the gamma-phosphate positioning of ATP.</text>
</comment>
<evidence type="ECO:0000256" key="6">
    <source>
        <dbReference type="ARBA" id="ARBA00022840"/>
    </source>
</evidence>
<dbReference type="OrthoDB" id="9800958at2"/>
<dbReference type="GO" id="GO:0000287">
    <property type="term" value="F:magnesium ion binding"/>
    <property type="evidence" value="ECO:0007669"/>
    <property type="project" value="UniProtKB-UniRule"/>
</dbReference>
<dbReference type="GO" id="GO:0051301">
    <property type="term" value="P:cell division"/>
    <property type="evidence" value="ECO:0007669"/>
    <property type="project" value="UniProtKB-KW"/>
</dbReference>
<keyword evidence="10 11" id="KW-0132">Cell division</keyword>
<keyword evidence="15" id="KW-1185">Reference proteome</keyword>
<sequence length="510" mass="56001">MGLKANQITNLLQSEGLLRQNVTNDQPELVLTGVSYNSQAVQPGDLFFIKGNFKAKYLEQAMAKGAAGVVAPIEKALDLAVPVWYVDDTLAAMSIVGMAFYDYPQNALKLVGVTGTKGKTSTAYMMYSILDTSTGHKTALSSTISQITGPNPKHHYRSSLTTPESIDLFKLMREAVDNGMTHMVMEVSSQAFKMRRVYGLRYDVGIFLNISPDHIGENEHPTFADYLAHKLMLIDHSDQVVLNVESDHFGEIMERAEDMLPRDGIWLYGQTFEENWSDVAYQTKYADLQGSQFELVTQDEQGKRLGIEASYQLDLPGDFNESNATAAAIASRLVGADVAAIQTGLSEVKIPGRMQIFNTQKHGTIYVDYAHNYASIAALLQFIRSNETVKKLRIVVGAPGNKGVSRRPGIGQAISEAADVAYLTADDPQYEDPSGIADEIQAAIVNPQVEVMREMDRAKAIKLAITASQPDDVVVLAAKGLDEYQKINGVNTPYANDWEIAQEIVTDLES</sequence>
<comment type="caution">
    <text evidence="14">The sequence shown here is derived from an EMBL/GenBank/DDBJ whole genome shotgun (WGS) entry which is preliminary data.</text>
</comment>
<evidence type="ECO:0000259" key="12">
    <source>
        <dbReference type="Pfam" id="PF02875"/>
    </source>
</evidence>
<organism evidence="14 15">
    <name type="scientific">Weissella kandleri</name>
    <dbReference type="NCBI Taxonomy" id="1616"/>
    <lineage>
        <taxon>Bacteria</taxon>
        <taxon>Bacillati</taxon>
        <taxon>Bacillota</taxon>
        <taxon>Bacilli</taxon>
        <taxon>Lactobacillales</taxon>
        <taxon>Lactobacillaceae</taxon>
        <taxon>Weissella</taxon>
    </lineage>
</organism>
<dbReference type="RefSeq" id="WP_057755072.1">
    <property type="nucleotide sequence ID" value="NZ_JQBP01000003.1"/>
</dbReference>
<dbReference type="GO" id="GO:0005524">
    <property type="term" value="F:ATP binding"/>
    <property type="evidence" value="ECO:0007669"/>
    <property type="project" value="UniProtKB-UniRule"/>
</dbReference>
<dbReference type="GO" id="GO:0004326">
    <property type="term" value="F:tetrahydrofolylpolyglutamate synthase activity"/>
    <property type="evidence" value="ECO:0007669"/>
    <property type="project" value="InterPro"/>
</dbReference>
<feature type="binding site" evidence="10">
    <location>
        <position position="38"/>
    </location>
    <ligand>
        <name>UDP-N-acetyl-alpha-D-muramoyl-L-alanyl-D-glutamate</name>
        <dbReference type="ChEBI" id="CHEBI:83900"/>
    </ligand>
</feature>
<dbReference type="InterPro" id="IPR036565">
    <property type="entry name" value="Mur-like_cat_sf"/>
</dbReference>
<feature type="binding site" evidence="10">
    <location>
        <begin position="161"/>
        <end position="162"/>
    </location>
    <ligand>
        <name>UDP-N-acetyl-alpha-D-muramoyl-L-alanyl-D-glutamate</name>
        <dbReference type="ChEBI" id="CHEBI:83900"/>
    </ligand>
</feature>
<evidence type="ECO:0000256" key="4">
    <source>
        <dbReference type="ARBA" id="ARBA00022598"/>
    </source>
</evidence>
<keyword evidence="4 10" id="KW-0436">Ligase</keyword>
<keyword evidence="8 10" id="KW-0573">Peptidoglycan synthesis</keyword>
<dbReference type="InterPro" id="IPR005761">
    <property type="entry name" value="UDP-N-AcMur-Glu-dNH2Pim_ligase"/>
</dbReference>
<evidence type="ECO:0000256" key="9">
    <source>
        <dbReference type="ARBA" id="ARBA00023316"/>
    </source>
</evidence>
<evidence type="ECO:0000259" key="13">
    <source>
        <dbReference type="Pfam" id="PF08245"/>
    </source>
</evidence>
<dbReference type="InterPro" id="IPR018109">
    <property type="entry name" value="Folylpolyglutamate_synth_CS"/>
</dbReference>